<protein>
    <submittedName>
        <fullName evidence="1">Uncharacterized protein</fullName>
    </submittedName>
</protein>
<gene>
    <name evidence="1" type="ordered locus">Sph21_1805</name>
</gene>
<reference evidence="1" key="1">
    <citation type="submission" date="2011-03" db="EMBL/GenBank/DDBJ databases">
        <title>Complete sequence of Sphingobacterium sp. 21.</title>
        <authorList>
            <consortium name="US DOE Joint Genome Institute"/>
            <person name="Lucas S."/>
            <person name="Copeland A."/>
            <person name="Lapidus A."/>
            <person name="Cheng J.-F."/>
            <person name="Goodwin L."/>
            <person name="Pitluck S."/>
            <person name="Davenport K."/>
            <person name="Detter J.C."/>
            <person name="Han C."/>
            <person name="Tapia R."/>
            <person name="Land M."/>
            <person name="Hauser L."/>
            <person name="Kyrpides N."/>
            <person name="Ivanova N."/>
            <person name="Ovchinnikova G."/>
            <person name="Pagani I."/>
            <person name="Siebers A.K."/>
            <person name="Allgaier M."/>
            <person name="Thelen M.P."/>
            <person name="Hugenholtz P."/>
            <person name="Woyke T."/>
        </authorList>
    </citation>
    <scope>NUCLEOTIDE SEQUENCE</scope>
    <source>
        <strain evidence="1">21</strain>
    </source>
</reference>
<dbReference type="EMBL" id="CP002584">
    <property type="protein sequence ID" value="ADZ78367.1"/>
    <property type="molecule type" value="Genomic_DNA"/>
</dbReference>
<accession>F4C895</accession>
<dbReference type="KEGG" id="shg:Sph21_1805"/>
<name>F4C895_SPHS2</name>
<proteinExistence type="predicted"/>
<sequence>MPPHGRKDTDTSLICKKQHTLINAVANHPVSQLFFYNVVDGAKVTIIIFFTFRPEPS</sequence>
<dbReference type="AlphaFoldDB" id="F4C895"/>
<dbReference type="HOGENOM" id="CLU_2994389_0_0_10"/>
<organism evidence="1">
    <name type="scientific">Sphingobacterium sp. (strain 21)</name>
    <dbReference type="NCBI Taxonomy" id="743722"/>
    <lineage>
        <taxon>Bacteria</taxon>
        <taxon>Pseudomonadati</taxon>
        <taxon>Bacteroidota</taxon>
        <taxon>Sphingobacteriia</taxon>
        <taxon>Sphingobacteriales</taxon>
        <taxon>Sphingobacteriaceae</taxon>
        <taxon>Sphingobacterium</taxon>
    </lineage>
</organism>
<evidence type="ECO:0000313" key="1">
    <source>
        <dbReference type="EMBL" id="ADZ78367.1"/>
    </source>
</evidence>